<feature type="domain" description="Elongation factor EFG" evidence="1">
    <location>
        <begin position="2"/>
        <end position="40"/>
    </location>
</feature>
<name>A0A090TBU7_9VIBR</name>
<dbReference type="GO" id="GO:0017111">
    <property type="term" value="F:ribonucleoside triphosphate phosphatase activity"/>
    <property type="evidence" value="ECO:0007669"/>
    <property type="project" value="UniProtKB-ARBA"/>
</dbReference>
<dbReference type="AlphaFoldDB" id="A0A090TBU7"/>
<gene>
    <name evidence="2" type="ORF">JCM19240_3253</name>
</gene>
<dbReference type="Pfam" id="PF00679">
    <property type="entry name" value="EFG_C"/>
    <property type="match status" value="1"/>
</dbReference>
<protein>
    <submittedName>
        <fullName evidence="2">Translation elongation factor G-related protein</fullName>
    </submittedName>
</protein>
<dbReference type="EMBL" id="BBMT01000016">
    <property type="protein sequence ID" value="GAL37391.1"/>
    <property type="molecule type" value="Genomic_DNA"/>
</dbReference>
<proteinExistence type="predicted"/>
<dbReference type="GO" id="GO:0043168">
    <property type="term" value="F:anion binding"/>
    <property type="evidence" value="ECO:0007669"/>
    <property type="project" value="UniProtKB-ARBA"/>
</dbReference>
<reference evidence="2 3" key="1">
    <citation type="submission" date="2014-09" db="EMBL/GenBank/DDBJ databases">
        <title>Vibrio maritimus JCM 19240. (C210) whole genome shotgun sequence.</title>
        <authorList>
            <person name="Sawabe T."/>
            <person name="Meirelles P."/>
            <person name="Nakanishi M."/>
            <person name="Sayaka M."/>
            <person name="Hattori M."/>
            <person name="Ohkuma M."/>
        </authorList>
    </citation>
    <scope>NUCLEOTIDE SEQUENCE [LARGE SCALE GENOMIC DNA]</scope>
    <source>
        <strain evidence="2 3">JCM 19240</strain>
    </source>
</reference>
<dbReference type="Proteomes" id="UP000029224">
    <property type="component" value="Unassembled WGS sequence"/>
</dbReference>
<evidence type="ECO:0000313" key="3">
    <source>
        <dbReference type="Proteomes" id="UP000029224"/>
    </source>
</evidence>
<evidence type="ECO:0000313" key="2">
    <source>
        <dbReference type="EMBL" id="GAL37391.1"/>
    </source>
</evidence>
<comment type="caution">
    <text evidence="2">The sequence shown here is derived from an EMBL/GenBank/DDBJ whole genome shotgun (WGS) entry which is preliminary data.</text>
</comment>
<reference evidence="2 3" key="2">
    <citation type="submission" date="2014-09" db="EMBL/GenBank/DDBJ databases">
        <authorList>
            <consortium name="NBRP consortium"/>
            <person name="Sawabe T."/>
            <person name="Meirelles P."/>
            <person name="Nakanishi M."/>
            <person name="Sayaka M."/>
            <person name="Hattori M."/>
            <person name="Ohkuma M."/>
        </authorList>
    </citation>
    <scope>NUCLEOTIDE SEQUENCE [LARGE SCALE GENOMIC DNA]</scope>
    <source>
        <strain evidence="2 3">JCM 19240</strain>
    </source>
</reference>
<organism evidence="2 3">
    <name type="scientific">Vibrio maritimus</name>
    <dbReference type="NCBI Taxonomy" id="990268"/>
    <lineage>
        <taxon>Bacteria</taxon>
        <taxon>Pseudomonadati</taxon>
        <taxon>Pseudomonadota</taxon>
        <taxon>Gammaproteobacteria</taxon>
        <taxon>Vibrionales</taxon>
        <taxon>Vibrionaceae</taxon>
        <taxon>Vibrio</taxon>
    </lineage>
</organism>
<dbReference type="InterPro" id="IPR035647">
    <property type="entry name" value="EFG_III/V"/>
</dbReference>
<keyword evidence="2" id="KW-0251">Elongation factor</keyword>
<accession>A0A090TBU7</accession>
<keyword evidence="3" id="KW-1185">Reference proteome</keyword>
<dbReference type="SUPFAM" id="SSF54980">
    <property type="entry name" value="EF-G C-terminal domain-like"/>
    <property type="match status" value="1"/>
</dbReference>
<dbReference type="GO" id="GO:0003746">
    <property type="term" value="F:translation elongation factor activity"/>
    <property type="evidence" value="ECO:0007669"/>
    <property type="project" value="UniProtKB-KW"/>
</dbReference>
<dbReference type="Gene3D" id="3.30.70.240">
    <property type="match status" value="1"/>
</dbReference>
<evidence type="ECO:0000259" key="1">
    <source>
        <dbReference type="Pfam" id="PF00679"/>
    </source>
</evidence>
<keyword evidence="2" id="KW-0648">Protein biosynthesis</keyword>
<dbReference type="InterPro" id="IPR000640">
    <property type="entry name" value="EFG_V-like"/>
</dbReference>
<sequence>MAKSPINELADYSRRLKALTGGEGRFSMTLSHYEPAPHDSKPSV</sequence>
<dbReference type="GO" id="GO:0032561">
    <property type="term" value="F:guanyl ribonucleotide binding"/>
    <property type="evidence" value="ECO:0007669"/>
    <property type="project" value="UniProtKB-ARBA"/>
</dbReference>